<dbReference type="STRING" id="35760.BCHO_1060"/>
<name>A0A087AFM5_9BIFI</name>
<keyword evidence="5" id="KW-1185">Reference proteome</keyword>
<dbReference type="GO" id="GO:0016020">
    <property type="term" value="C:membrane"/>
    <property type="evidence" value="ECO:0007669"/>
    <property type="project" value="InterPro"/>
</dbReference>
<dbReference type="GO" id="GO:0004190">
    <property type="term" value="F:aspartic-type endopeptidase activity"/>
    <property type="evidence" value="ECO:0007669"/>
    <property type="project" value="InterPro"/>
</dbReference>
<organism evidence="4 5">
    <name type="scientific">Bifidobacterium choerinum</name>
    <dbReference type="NCBI Taxonomy" id="35760"/>
    <lineage>
        <taxon>Bacteria</taxon>
        <taxon>Bacillati</taxon>
        <taxon>Actinomycetota</taxon>
        <taxon>Actinomycetes</taxon>
        <taxon>Bifidobacteriales</taxon>
        <taxon>Bifidobacteriaceae</taxon>
        <taxon>Bifidobacterium</taxon>
    </lineage>
</organism>
<feature type="transmembrane region" description="Helical" evidence="1">
    <location>
        <begin position="137"/>
        <end position="154"/>
    </location>
</feature>
<reference evidence="4 5" key="1">
    <citation type="submission" date="2014-03" db="EMBL/GenBank/DDBJ databases">
        <title>Genomics of Bifidobacteria.</title>
        <authorList>
            <person name="Ventura M."/>
            <person name="Milani C."/>
            <person name="Lugli G.A."/>
        </authorList>
    </citation>
    <scope>NUCLEOTIDE SEQUENCE [LARGE SCALE GENOMIC DNA]</scope>
    <source>
        <strain evidence="4 5">LMG 10510</strain>
    </source>
</reference>
<dbReference type="EMBL" id="JGYU01000004">
    <property type="protein sequence ID" value="KFI57575.1"/>
    <property type="molecule type" value="Genomic_DNA"/>
</dbReference>
<dbReference type="Pfam" id="PF01478">
    <property type="entry name" value="Peptidase_A24"/>
    <property type="match status" value="1"/>
</dbReference>
<evidence type="ECO:0000259" key="2">
    <source>
        <dbReference type="Pfam" id="PF01478"/>
    </source>
</evidence>
<dbReference type="Gene3D" id="1.20.120.1220">
    <property type="match status" value="1"/>
</dbReference>
<evidence type="ECO:0000256" key="1">
    <source>
        <dbReference type="SAM" id="Phobius"/>
    </source>
</evidence>
<evidence type="ECO:0000313" key="6">
    <source>
        <dbReference type="Proteomes" id="UP000229907"/>
    </source>
</evidence>
<proteinExistence type="predicted"/>
<protein>
    <submittedName>
        <fullName evidence="4">Peptidase A24</fullName>
    </submittedName>
</protein>
<reference evidence="3 6" key="2">
    <citation type="submission" date="2016-11" db="EMBL/GenBank/DDBJ databases">
        <title>complete genome sequence of Bifidobacterium choerinum strain FMB-1.</title>
        <authorList>
            <person name="Park C.-S."/>
            <person name="Jung D.-H."/>
            <person name="Choi D.-S."/>
        </authorList>
    </citation>
    <scope>NUCLEOTIDE SEQUENCE [LARGE SCALE GENOMIC DNA]</scope>
    <source>
        <strain evidence="3 6">FMB-1</strain>
    </source>
</reference>
<accession>A0A087AFM5</accession>
<dbReference type="EMBL" id="CP018044">
    <property type="protein sequence ID" value="ATU20656.1"/>
    <property type="molecule type" value="Genomic_DNA"/>
</dbReference>
<evidence type="ECO:0000313" key="4">
    <source>
        <dbReference type="EMBL" id="KFI57575.1"/>
    </source>
</evidence>
<keyword evidence="1" id="KW-0812">Transmembrane</keyword>
<feature type="domain" description="Prepilin type IV endopeptidase peptidase" evidence="2">
    <location>
        <begin position="11"/>
        <end position="113"/>
    </location>
</feature>
<dbReference type="Proteomes" id="UP000028995">
    <property type="component" value="Unassembled WGS sequence"/>
</dbReference>
<dbReference type="eggNOG" id="ENOG5031Y3G">
    <property type="taxonomic scope" value="Bacteria"/>
</dbReference>
<feature type="transmembrane region" description="Helical" evidence="1">
    <location>
        <begin position="106"/>
        <end position="125"/>
    </location>
</feature>
<evidence type="ECO:0000313" key="5">
    <source>
        <dbReference type="Proteomes" id="UP000028995"/>
    </source>
</evidence>
<feature type="transmembrane region" description="Helical" evidence="1">
    <location>
        <begin position="82"/>
        <end position="100"/>
    </location>
</feature>
<dbReference type="Proteomes" id="UP000229907">
    <property type="component" value="Chromosome"/>
</dbReference>
<dbReference type="OrthoDB" id="3233720at2"/>
<dbReference type="AlphaFoldDB" id="A0A087AFM5"/>
<dbReference type="RefSeq" id="WP_024541402.1">
    <property type="nucleotide sequence ID" value="NZ_CP018044.1"/>
</dbReference>
<gene>
    <name evidence="3" type="ORF">BcFMB_06665</name>
    <name evidence="4" type="ORF">BCHO_1060</name>
</gene>
<keyword evidence="1" id="KW-1133">Transmembrane helix</keyword>
<dbReference type="InterPro" id="IPR000045">
    <property type="entry name" value="Prepilin_IV_endopep_pep"/>
</dbReference>
<dbReference type="KEGG" id="bcho:BcFMB_06665"/>
<feature type="transmembrane region" description="Helical" evidence="1">
    <location>
        <begin position="30"/>
        <end position="50"/>
    </location>
</feature>
<sequence length="155" mass="15949">MPYLCCLPGLLCGIAACVTDLRRRTVPRRLVAAGIAAQLAVWMLLAWTGADPAAPLRAAAGLVCGAGVQLVLALVRPGALGFGDVTASALVGCVVGAFGAVTFVRWWLLMGVCGLLWLAIWPRYAKRRPGVDARVPFVPVIVAAGAFAVLAAVAG</sequence>
<feature type="transmembrane region" description="Helical" evidence="1">
    <location>
        <begin position="56"/>
        <end position="75"/>
    </location>
</feature>
<evidence type="ECO:0000313" key="3">
    <source>
        <dbReference type="EMBL" id="ATU20656.1"/>
    </source>
</evidence>
<keyword evidence="1" id="KW-0472">Membrane</keyword>